<organism evidence="2 3">
    <name type="scientific">Pseudonocardia oceani</name>
    <dbReference type="NCBI Taxonomy" id="2792013"/>
    <lineage>
        <taxon>Bacteria</taxon>
        <taxon>Bacillati</taxon>
        <taxon>Actinomycetota</taxon>
        <taxon>Actinomycetes</taxon>
        <taxon>Pseudonocardiales</taxon>
        <taxon>Pseudonocardiaceae</taxon>
        <taxon>Pseudonocardia</taxon>
    </lineage>
</organism>
<dbReference type="Pfam" id="PF08818">
    <property type="entry name" value="DUF1801"/>
    <property type="match status" value="1"/>
</dbReference>
<evidence type="ECO:0000313" key="3">
    <source>
        <dbReference type="Proteomes" id="UP000694300"/>
    </source>
</evidence>
<evidence type="ECO:0000259" key="1">
    <source>
        <dbReference type="Pfam" id="PF08818"/>
    </source>
</evidence>
<proteinExistence type="predicted"/>
<reference evidence="2 3" key="1">
    <citation type="submission" date="2020-11" db="EMBL/GenBank/DDBJ databases">
        <title>Pseudonocardia abyssalis sp. nov. and Pseudonocardia oceani sp. nov., description and phylogenomic analysis of two novel actinomycetes isolated from the deep Southern Ocean.</title>
        <authorList>
            <person name="Parra J."/>
        </authorList>
    </citation>
    <scope>NUCLEOTIDE SEQUENCE [LARGE SCALE GENOMIC DNA]</scope>
    <source>
        <strain evidence="3">KRD185</strain>
    </source>
</reference>
<protein>
    <submittedName>
        <fullName evidence="2">DUF1801 domain-containing protein</fullName>
    </submittedName>
</protein>
<keyword evidence="3" id="KW-1185">Reference proteome</keyword>
<gene>
    <name evidence="2" type="ORF">I4I82_29405</name>
</gene>
<name>A0ABS6UHV0_9PSEU</name>
<dbReference type="InterPro" id="IPR014922">
    <property type="entry name" value="YdhG-like"/>
</dbReference>
<dbReference type="Proteomes" id="UP000694300">
    <property type="component" value="Unassembled WGS sequence"/>
</dbReference>
<dbReference type="EMBL" id="JADQDF010000001">
    <property type="protein sequence ID" value="MBW0131762.1"/>
    <property type="molecule type" value="Genomic_DNA"/>
</dbReference>
<feature type="domain" description="YdhG-like" evidence="1">
    <location>
        <begin position="2"/>
        <end position="109"/>
    </location>
</feature>
<accession>A0ABS6UHV0</accession>
<sequence length="121" mass="13074">MRRPDVAALDALIRETAPDLECVTTRGMLGYGPFRYRYASGRTGEATVLAVAAQKRYISLYVLCVSDGRYLAERYVDRLPGASIGRSCIRFTRLADVDTAVLRDLVAEAAGRGPEDAAGSG</sequence>
<evidence type="ECO:0000313" key="2">
    <source>
        <dbReference type="EMBL" id="MBW0131762.1"/>
    </source>
</evidence>
<comment type="caution">
    <text evidence="2">The sequence shown here is derived from an EMBL/GenBank/DDBJ whole genome shotgun (WGS) entry which is preliminary data.</text>
</comment>